<dbReference type="OrthoDB" id="1749211at2759"/>
<dbReference type="InterPro" id="IPR052441">
    <property type="entry name" value="Armadillo-Ser/Thr_Kinase"/>
</dbReference>
<accession>A0A8X8A383</accession>
<dbReference type="PANTHER" id="PTHR46618">
    <property type="entry name" value="ARMADILLO REPEAT-CONTAINING PROTEIN 3"/>
    <property type="match status" value="1"/>
</dbReference>
<gene>
    <name evidence="2" type="ORF">POTOM_021010</name>
</gene>
<proteinExistence type="predicted"/>
<evidence type="ECO:0000313" key="2">
    <source>
        <dbReference type="EMBL" id="KAG6773695.1"/>
    </source>
</evidence>
<dbReference type="EMBL" id="JAAWWB010000010">
    <property type="protein sequence ID" value="KAG6773695.1"/>
    <property type="molecule type" value="Genomic_DNA"/>
</dbReference>
<evidence type="ECO:0000313" key="3">
    <source>
        <dbReference type="Proteomes" id="UP000886885"/>
    </source>
</evidence>
<dbReference type="Proteomes" id="UP000886885">
    <property type="component" value="Chromosome 5D"/>
</dbReference>
<keyword evidence="1" id="KW-0677">Repeat</keyword>
<keyword evidence="3" id="KW-1185">Reference proteome</keyword>
<protein>
    <submittedName>
        <fullName evidence="2">Uncharacterized protein</fullName>
    </submittedName>
</protein>
<reference evidence="2" key="1">
    <citation type="journal article" date="2020" name="bioRxiv">
        <title>Hybrid origin of Populus tomentosa Carr. identified through genome sequencing and phylogenomic analysis.</title>
        <authorList>
            <person name="An X."/>
            <person name="Gao K."/>
            <person name="Chen Z."/>
            <person name="Li J."/>
            <person name="Yang X."/>
            <person name="Yang X."/>
            <person name="Zhou J."/>
            <person name="Guo T."/>
            <person name="Zhao T."/>
            <person name="Huang S."/>
            <person name="Miao D."/>
            <person name="Khan W.U."/>
            <person name="Rao P."/>
            <person name="Ye M."/>
            <person name="Lei B."/>
            <person name="Liao W."/>
            <person name="Wang J."/>
            <person name="Ji L."/>
            <person name="Li Y."/>
            <person name="Guo B."/>
            <person name="Mustafa N.S."/>
            <person name="Li S."/>
            <person name="Yun Q."/>
            <person name="Keller S.R."/>
            <person name="Mao J."/>
            <person name="Zhang R."/>
            <person name="Strauss S.H."/>
        </authorList>
    </citation>
    <scope>NUCLEOTIDE SEQUENCE</scope>
    <source>
        <strain evidence="2">GM15</strain>
        <tissue evidence="2">Leaf</tissue>
    </source>
</reference>
<name>A0A8X8A383_POPTO</name>
<dbReference type="PANTHER" id="PTHR46618:SF1">
    <property type="entry name" value="ARMADILLO REPEAT-CONTAINING PROTEIN 3"/>
    <property type="match status" value="1"/>
</dbReference>
<evidence type="ECO:0000256" key="1">
    <source>
        <dbReference type="ARBA" id="ARBA00022737"/>
    </source>
</evidence>
<sequence length="154" mass="17391">MDDIFNFEVSGRGREYRNEDSIPRIPHKTTWECNIIWVTFPDGINYECRGCKGIPGESGRPSAGVSQADTTVKSYMCSQSLLSRLFQMFNRIEPTILLKILECINNLSTAPNCLENLQRTDAIKYLIPNLELKDGPLVDQIHSEVGLPNFLAII</sequence>
<comment type="caution">
    <text evidence="2">The sequence shown here is derived from an EMBL/GenBank/DDBJ whole genome shotgun (WGS) entry which is preliminary data.</text>
</comment>
<organism evidence="2 3">
    <name type="scientific">Populus tomentosa</name>
    <name type="common">Chinese white poplar</name>
    <dbReference type="NCBI Taxonomy" id="118781"/>
    <lineage>
        <taxon>Eukaryota</taxon>
        <taxon>Viridiplantae</taxon>
        <taxon>Streptophyta</taxon>
        <taxon>Embryophyta</taxon>
        <taxon>Tracheophyta</taxon>
        <taxon>Spermatophyta</taxon>
        <taxon>Magnoliopsida</taxon>
        <taxon>eudicotyledons</taxon>
        <taxon>Gunneridae</taxon>
        <taxon>Pentapetalae</taxon>
        <taxon>rosids</taxon>
        <taxon>fabids</taxon>
        <taxon>Malpighiales</taxon>
        <taxon>Salicaceae</taxon>
        <taxon>Saliceae</taxon>
        <taxon>Populus</taxon>
    </lineage>
</organism>
<dbReference type="AlphaFoldDB" id="A0A8X8A383"/>